<dbReference type="PANTHER" id="PTHR33908">
    <property type="entry name" value="MANNOSYLTRANSFERASE YKCB-RELATED"/>
    <property type="match status" value="1"/>
</dbReference>
<evidence type="ECO:0000256" key="4">
    <source>
        <dbReference type="ARBA" id="ARBA00022679"/>
    </source>
</evidence>
<keyword evidence="2" id="KW-1003">Cell membrane</keyword>
<feature type="transmembrane region" description="Helical" evidence="8">
    <location>
        <begin position="157"/>
        <end position="174"/>
    </location>
</feature>
<evidence type="ECO:0000256" key="1">
    <source>
        <dbReference type="ARBA" id="ARBA00004651"/>
    </source>
</evidence>
<dbReference type="EMBL" id="FNBI01000003">
    <property type="protein sequence ID" value="SDF39228.1"/>
    <property type="molecule type" value="Genomic_DNA"/>
</dbReference>
<dbReference type="OrthoDB" id="345761at2"/>
<sequence>MKRARDLLLLLLAAVALRGWDIGNPVIHVDEQYYLLVGTRLLNGAVPYLDIWDRKPIGLFLLYALFAAALGKGIVAYQLAALVAAWGTAALVYLAAGRIGVRRRGALAAGAVYLIALMLLGGRGGQSPVFYNLPMAAAGWLTLGLPALAAQGQRTRILWNGAIACLLAGIAIQMKYTPAIEGALFGIAHLWFLRRAQARWPAIAAAALFWALIGLLPSLAALGWYWAHGWLQPFWFANITSIALRAPYPPDQLAMRLLGIAAQLAPVIVSAAIAWRRRPREGVRASANLLAWGWLAAATAGFFAIGTFFDHYALPLLAPLTLVAGRCWGRSTRALVATLGLGLTILSVEALTAHDDAPGAYRTARIVAANSGTGCPYVFIGDTITYQLADTCLPTPYAFPNLLAYTTEQGATGIDEAAEVRRILASRPPVIVTSDRRMRIWNPGSLAALKATLTRDYRAVFRTRRASWHTIVFLRRDLPYRDPR</sequence>
<proteinExistence type="predicted"/>
<gene>
    <name evidence="9" type="ORF">GQR91_08090</name>
    <name evidence="10" type="ORF">SAMN05216557_103204</name>
</gene>
<dbReference type="EMBL" id="WSUT01000005">
    <property type="protein sequence ID" value="MWC43617.1"/>
    <property type="molecule type" value="Genomic_DNA"/>
</dbReference>
<dbReference type="AlphaFoldDB" id="A0A1G7KPQ3"/>
<keyword evidence="4" id="KW-0808">Transferase</keyword>
<evidence type="ECO:0000313" key="10">
    <source>
        <dbReference type="EMBL" id="SDF39228.1"/>
    </source>
</evidence>
<keyword evidence="11" id="KW-1185">Reference proteome</keyword>
<reference evidence="9 12" key="2">
    <citation type="submission" date="2019-12" db="EMBL/GenBank/DDBJ databases">
        <authorList>
            <person name="Zheng J."/>
        </authorList>
    </citation>
    <scope>NUCLEOTIDE SEQUENCE [LARGE SCALE GENOMIC DNA]</scope>
    <source>
        <strain evidence="9 12">DSM 27347</strain>
    </source>
</reference>
<dbReference type="Proteomes" id="UP000436801">
    <property type="component" value="Unassembled WGS sequence"/>
</dbReference>
<dbReference type="GO" id="GO:0005886">
    <property type="term" value="C:plasma membrane"/>
    <property type="evidence" value="ECO:0007669"/>
    <property type="project" value="UniProtKB-SubCell"/>
</dbReference>
<dbReference type="GO" id="GO:0010041">
    <property type="term" value="P:response to iron(III) ion"/>
    <property type="evidence" value="ECO:0007669"/>
    <property type="project" value="TreeGrafter"/>
</dbReference>
<feature type="transmembrane region" description="Helical" evidence="8">
    <location>
        <begin position="287"/>
        <end position="306"/>
    </location>
</feature>
<feature type="transmembrane region" description="Helical" evidence="8">
    <location>
        <begin position="105"/>
        <end position="123"/>
    </location>
</feature>
<evidence type="ECO:0000313" key="12">
    <source>
        <dbReference type="Proteomes" id="UP000436801"/>
    </source>
</evidence>
<evidence type="ECO:0000256" key="7">
    <source>
        <dbReference type="ARBA" id="ARBA00023136"/>
    </source>
</evidence>
<feature type="transmembrane region" description="Helical" evidence="8">
    <location>
        <begin position="180"/>
        <end position="196"/>
    </location>
</feature>
<dbReference type="RefSeq" id="WP_149682157.1">
    <property type="nucleotide sequence ID" value="NZ_FNBI01000003.1"/>
</dbReference>
<evidence type="ECO:0000256" key="5">
    <source>
        <dbReference type="ARBA" id="ARBA00022692"/>
    </source>
</evidence>
<keyword evidence="3" id="KW-0328">Glycosyltransferase</keyword>
<dbReference type="InterPro" id="IPR050297">
    <property type="entry name" value="LipidA_mod_glycosyltrf_83"/>
</dbReference>
<dbReference type="GO" id="GO:0009103">
    <property type="term" value="P:lipopolysaccharide biosynthetic process"/>
    <property type="evidence" value="ECO:0007669"/>
    <property type="project" value="UniProtKB-ARBA"/>
</dbReference>
<evidence type="ECO:0000256" key="3">
    <source>
        <dbReference type="ARBA" id="ARBA00022676"/>
    </source>
</evidence>
<organism evidence="10 11">
    <name type="scientific">Sphingomonas carotinifaciens</name>
    <dbReference type="NCBI Taxonomy" id="1166323"/>
    <lineage>
        <taxon>Bacteria</taxon>
        <taxon>Pseudomonadati</taxon>
        <taxon>Pseudomonadota</taxon>
        <taxon>Alphaproteobacteria</taxon>
        <taxon>Sphingomonadales</taxon>
        <taxon>Sphingomonadaceae</taxon>
        <taxon>Sphingomonas</taxon>
    </lineage>
</organism>
<feature type="transmembrane region" description="Helical" evidence="8">
    <location>
        <begin position="60"/>
        <end position="93"/>
    </location>
</feature>
<name>A0A1G7KPQ3_9SPHN</name>
<evidence type="ECO:0000313" key="11">
    <source>
        <dbReference type="Proteomes" id="UP000323502"/>
    </source>
</evidence>
<protein>
    <recommendedName>
        <fullName evidence="13">Glycosyltransferase RgtA/B/C/D-like domain-containing protein</fullName>
    </recommendedName>
</protein>
<feature type="transmembrane region" description="Helical" evidence="8">
    <location>
        <begin position="203"/>
        <end position="227"/>
    </location>
</feature>
<evidence type="ECO:0000256" key="2">
    <source>
        <dbReference type="ARBA" id="ARBA00022475"/>
    </source>
</evidence>
<dbReference type="PANTHER" id="PTHR33908:SF3">
    <property type="entry name" value="UNDECAPRENYL PHOSPHATE-ALPHA-4-AMINO-4-DEOXY-L-ARABINOSE ARABINOSYL TRANSFERASE"/>
    <property type="match status" value="1"/>
</dbReference>
<evidence type="ECO:0008006" key="13">
    <source>
        <dbReference type="Google" id="ProtNLM"/>
    </source>
</evidence>
<evidence type="ECO:0000256" key="6">
    <source>
        <dbReference type="ARBA" id="ARBA00022989"/>
    </source>
</evidence>
<feature type="transmembrane region" description="Helical" evidence="8">
    <location>
        <begin position="129"/>
        <end position="150"/>
    </location>
</feature>
<evidence type="ECO:0000313" key="9">
    <source>
        <dbReference type="EMBL" id="MWC43617.1"/>
    </source>
</evidence>
<feature type="transmembrane region" description="Helical" evidence="8">
    <location>
        <begin position="253"/>
        <end position="275"/>
    </location>
</feature>
<accession>A0A1G7KPQ3</accession>
<dbReference type="GO" id="GO:0016763">
    <property type="term" value="F:pentosyltransferase activity"/>
    <property type="evidence" value="ECO:0007669"/>
    <property type="project" value="TreeGrafter"/>
</dbReference>
<dbReference type="Proteomes" id="UP000323502">
    <property type="component" value="Unassembled WGS sequence"/>
</dbReference>
<keyword evidence="5 8" id="KW-0812">Transmembrane</keyword>
<comment type="subcellular location">
    <subcellularLocation>
        <location evidence="1">Cell membrane</location>
        <topology evidence="1">Multi-pass membrane protein</topology>
    </subcellularLocation>
</comment>
<keyword evidence="7 8" id="KW-0472">Membrane</keyword>
<keyword evidence="6 8" id="KW-1133">Transmembrane helix</keyword>
<evidence type="ECO:0000256" key="8">
    <source>
        <dbReference type="SAM" id="Phobius"/>
    </source>
</evidence>
<reference evidence="10 11" key="1">
    <citation type="submission" date="2016-10" db="EMBL/GenBank/DDBJ databases">
        <authorList>
            <person name="Varghese N."/>
            <person name="Submissions S."/>
        </authorList>
    </citation>
    <scope>NUCLEOTIDE SEQUENCE [LARGE SCALE GENOMIC DNA]</scope>
    <source>
        <strain evidence="10 11">S7-754</strain>
    </source>
</reference>